<evidence type="ECO:0000313" key="2">
    <source>
        <dbReference type="Proteomes" id="UP000005801"/>
    </source>
</evidence>
<evidence type="ECO:0000313" key="1">
    <source>
        <dbReference type="EMBL" id="EDM76966.1"/>
    </source>
</evidence>
<name>A6GAY1_9BACT</name>
<dbReference type="AlphaFoldDB" id="A6GAY1"/>
<keyword evidence="2" id="KW-1185">Reference proteome</keyword>
<comment type="caution">
    <text evidence="1">The sequence shown here is derived from an EMBL/GenBank/DDBJ whole genome shotgun (WGS) entry which is preliminary data.</text>
</comment>
<reference evidence="1 2" key="1">
    <citation type="submission" date="2007-06" db="EMBL/GenBank/DDBJ databases">
        <authorList>
            <person name="Shimkets L."/>
            <person name="Ferriera S."/>
            <person name="Johnson J."/>
            <person name="Kravitz S."/>
            <person name="Beeson K."/>
            <person name="Sutton G."/>
            <person name="Rogers Y.-H."/>
            <person name="Friedman R."/>
            <person name="Frazier M."/>
            <person name="Venter J.C."/>
        </authorList>
    </citation>
    <scope>NUCLEOTIDE SEQUENCE [LARGE SCALE GENOMIC DNA]</scope>
    <source>
        <strain evidence="1 2">SIR-1</strain>
    </source>
</reference>
<proteinExistence type="predicted"/>
<evidence type="ECO:0008006" key="3">
    <source>
        <dbReference type="Google" id="ProtNLM"/>
    </source>
</evidence>
<accession>A6GAY1</accession>
<protein>
    <recommendedName>
        <fullName evidence="3">STAS/SEC14 domain-containing protein</fullName>
    </recommendedName>
</protein>
<gene>
    <name evidence="1" type="ORF">PPSIR1_13170</name>
</gene>
<dbReference type="EMBL" id="ABCS01000054">
    <property type="protein sequence ID" value="EDM76966.1"/>
    <property type="molecule type" value="Genomic_DNA"/>
</dbReference>
<dbReference type="Proteomes" id="UP000005801">
    <property type="component" value="Unassembled WGS sequence"/>
</dbReference>
<sequence>MDSLYTVEDGEHRVVMDTRELPLLLVHWTGEATAPLVRDFFALQERVIHELEAEGRSVVIITVALDAERPRGYVRRQILRETVRLRPLLDRVRVGDAMVLTNPLIHAAMDALHWVDPEFNVSTFETLDEARAWGLDMLGRRQERAG</sequence>
<organism evidence="1 2">
    <name type="scientific">Plesiocystis pacifica SIR-1</name>
    <dbReference type="NCBI Taxonomy" id="391625"/>
    <lineage>
        <taxon>Bacteria</taxon>
        <taxon>Pseudomonadati</taxon>
        <taxon>Myxococcota</taxon>
        <taxon>Polyangia</taxon>
        <taxon>Nannocystales</taxon>
        <taxon>Nannocystaceae</taxon>
        <taxon>Plesiocystis</taxon>
    </lineage>
</organism>
<dbReference type="RefSeq" id="WP_006973872.1">
    <property type="nucleotide sequence ID" value="NZ_ABCS01000054.1"/>
</dbReference>
<dbReference type="STRING" id="391625.PPSIR1_13170"/>